<gene>
    <name evidence="6" type="ORF">CWE12_06510</name>
</gene>
<dbReference type="Gene3D" id="1.25.20.10">
    <property type="entry name" value="Bacterial muramidases"/>
    <property type="match status" value="1"/>
</dbReference>
<dbReference type="Pfam" id="PF01464">
    <property type="entry name" value="SLT"/>
    <property type="match status" value="1"/>
</dbReference>
<keyword evidence="7" id="KW-1185">Reference proteome</keyword>
<comment type="similarity">
    <text evidence="1">Belongs to the transglycosylase Slt family.</text>
</comment>
<evidence type="ECO:0000256" key="3">
    <source>
        <dbReference type="SAM" id="MobiDB-lite"/>
    </source>
</evidence>
<accession>A0ABY0C0Y4</accession>
<dbReference type="InterPro" id="IPR008258">
    <property type="entry name" value="Transglycosylase_SLT_dom_1"/>
</dbReference>
<proteinExistence type="inferred from homology"/>
<evidence type="ECO:0000256" key="2">
    <source>
        <dbReference type="ARBA" id="ARBA00022729"/>
    </source>
</evidence>
<reference evidence="6 7" key="1">
    <citation type="journal article" date="2018" name="Front. Microbiol.">
        <title>Genome-Based Analysis Reveals the Taxonomy and Diversity of the Family Idiomarinaceae.</title>
        <authorList>
            <person name="Liu Y."/>
            <person name="Lai Q."/>
            <person name="Shao Z."/>
        </authorList>
    </citation>
    <scope>NUCLEOTIDE SEQUENCE [LARGE SCALE GENOMIC DNA]</scope>
    <source>
        <strain evidence="6 7">GBSy1</strain>
    </source>
</reference>
<evidence type="ECO:0000313" key="6">
    <source>
        <dbReference type="EMBL" id="RUO30884.1"/>
    </source>
</evidence>
<evidence type="ECO:0000259" key="5">
    <source>
        <dbReference type="Pfam" id="PF14718"/>
    </source>
</evidence>
<dbReference type="PROSITE" id="PS00922">
    <property type="entry name" value="TRANSGLYCOSYLASE"/>
    <property type="match status" value="1"/>
</dbReference>
<evidence type="ECO:0000256" key="1">
    <source>
        <dbReference type="ARBA" id="ARBA00007734"/>
    </source>
</evidence>
<dbReference type="InterPro" id="IPR023346">
    <property type="entry name" value="Lysozyme-like_dom_sf"/>
</dbReference>
<dbReference type="SUPFAM" id="SSF53955">
    <property type="entry name" value="Lysozyme-like"/>
    <property type="match status" value="1"/>
</dbReference>
<sequence length="694" mass="81015">MEQKCGTNHPTLQPGFKQVFKSFRWLVLSGCLAFISSFSVWSGEVEQRRPTQPDVRPLPENLSALRSEFVEAERSAGRADAQEFFELTERFYHYPLWPYIEAAYLEANLSLGRESRIRNFMQLYYGTAAERSLRDSWLRYLARRNDKQRFVRDFVDRGSKEQMCRYLVYRLQLTDEPTDALWQMVERRWVQPQSQPRTCDPAFTAWQQAGQRTDAVVWERFDLAIGAENWGMARYLRSLLTNEQSIALADNILLLRQRPQRIIEYHQLPADSERAKAHVIATALELAWRDIGVVRKVWEGMQAHFSFSDEQRQKVNSLVGVVLAVREEKDAREWLEQLPVEGLSDSARHWYLATLLRQQDFTAILNLTESLPDASTQYRYWQARALSELGRPLEAEPIWQELAEQRHYYGFMAAAQLDLPPNLHRESVIIDEATRSRLLSRPEVQRAYEFLQLERYLDARREWNLVRARLPDEEREVAAVLASQWQWLDQSIREFSNLGLYSDLERRFPLGYQQLLTQHSGHWGLDLAWVYAIIRRESAFQPDARSPVGARGLMQIMPTTADYIERNTPGPTNRHPPRLDRPEDNIRLGTRYMADLLSRNRGNWLLATASYNAGYRRVQEWVPEAQVAADIWIETIPYQETRDYVKAVLTYQQIYANLLGQDDKLMQHMHSMLIHPDGGICTNVESPAQLTSLC</sequence>
<evidence type="ECO:0008006" key="8">
    <source>
        <dbReference type="Google" id="ProtNLM"/>
    </source>
</evidence>
<dbReference type="PANTHER" id="PTHR37423">
    <property type="entry name" value="SOLUBLE LYTIC MUREIN TRANSGLYCOSYLASE-RELATED"/>
    <property type="match status" value="1"/>
</dbReference>
<dbReference type="Pfam" id="PF14718">
    <property type="entry name" value="SLT_L"/>
    <property type="match status" value="1"/>
</dbReference>
<protein>
    <recommendedName>
        <fullName evidence="8">Murein transglycosylase</fullName>
    </recommendedName>
</protein>
<evidence type="ECO:0000313" key="7">
    <source>
        <dbReference type="Proteomes" id="UP000287410"/>
    </source>
</evidence>
<dbReference type="InterPro" id="IPR037061">
    <property type="entry name" value="Lytic_TGlycoase_superhlx_L_sf"/>
</dbReference>
<dbReference type="Gene3D" id="1.10.530.10">
    <property type="match status" value="1"/>
</dbReference>
<dbReference type="EMBL" id="PIPN01000002">
    <property type="protein sequence ID" value="RUO30884.1"/>
    <property type="molecule type" value="Genomic_DNA"/>
</dbReference>
<dbReference type="Proteomes" id="UP000287410">
    <property type="component" value="Unassembled WGS sequence"/>
</dbReference>
<evidence type="ECO:0000259" key="4">
    <source>
        <dbReference type="Pfam" id="PF01464"/>
    </source>
</evidence>
<dbReference type="InterPro" id="IPR012289">
    <property type="entry name" value="Lytic_TGlycosylase_superhlx_L"/>
</dbReference>
<dbReference type="CDD" id="cd13401">
    <property type="entry name" value="Slt70-like"/>
    <property type="match status" value="1"/>
</dbReference>
<comment type="caution">
    <text evidence="6">The sequence shown here is derived from an EMBL/GenBank/DDBJ whole genome shotgun (WGS) entry which is preliminary data.</text>
</comment>
<keyword evidence="2" id="KW-0732">Signal</keyword>
<feature type="domain" description="Transglycosylase SLT" evidence="4">
    <location>
        <begin position="520"/>
        <end position="626"/>
    </location>
</feature>
<dbReference type="Gene3D" id="1.10.1240.20">
    <property type="entry name" value="Lytic transglycosylase, superhelical linker domain"/>
    <property type="match status" value="1"/>
</dbReference>
<dbReference type="InterPro" id="IPR000189">
    <property type="entry name" value="Transglyc_AS"/>
</dbReference>
<dbReference type="InterPro" id="IPR008939">
    <property type="entry name" value="Lytic_TGlycosylase_superhlx_U"/>
</dbReference>
<name>A0ABY0C0Y4_9GAMM</name>
<feature type="domain" description="Lytic transglycosylase superhelical linker" evidence="5">
    <location>
        <begin position="440"/>
        <end position="496"/>
    </location>
</feature>
<dbReference type="PANTHER" id="PTHR37423:SF5">
    <property type="entry name" value="SOLUBLE LYTIC MUREIN TRANSGLYCOSYLASE"/>
    <property type="match status" value="1"/>
</dbReference>
<organism evidence="6 7">
    <name type="scientific">Aliidiomarina sedimenti</name>
    <dbReference type="NCBI Taxonomy" id="1933879"/>
    <lineage>
        <taxon>Bacteria</taxon>
        <taxon>Pseudomonadati</taxon>
        <taxon>Pseudomonadota</taxon>
        <taxon>Gammaproteobacteria</taxon>
        <taxon>Alteromonadales</taxon>
        <taxon>Idiomarinaceae</taxon>
        <taxon>Aliidiomarina</taxon>
    </lineage>
</organism>
<dbReference type="SUPFAM" id="SSF48435">
    <property type="entry name" value="Bacterial muramidases"/>
    <property type="match status" value="1"/>
</dbReference>
<feature type="region of interest" description="Disordered" evidence="3">
    <location>
        <begin position="563"/>
        <end position="584"/>
    </location>
</feature>